<evidence type="ECO:0008006" key="3">
    <source>
        <dbReference type="Google" id="ProtNLM"/>
    </source>
</evidence>
<protein>
    <recommendedName>
        <fullName evidence="3">SbsA Ig-like domain-containing protein</fullName>
    </recommendedName>
</protein>
<organism evidence="1 2">
    <name type="scientific">Frondihabitans cladoniiphilus</name>
    <dbReference type="NCBI Taxonomy" id="715785"/>
    <lineage>
        <taxon>Bacteria</taxon>
        <taxon>Bacillati</taxon>
        <taxon>Actinomycetota</taxon>
        <taxon>Actinomycetes</taxon>
        <taxon>Micrococcales</taxon>
        <taxon>Microbacteriaceae</taxon>
        <taxon>Frondihabitans</taxon>
    </lineage>
</organism>
<keyword evidence="2" id="KW-1185">Reference proteome</keyword>
<dbReference type="EMBL" id="BAABLM010000001">
    <property type="protein sequence ID" value="GAA4667712.1"/>
    <property type="molecule type" value="Genomic_DNA"/>
</dbReference>
<proteinExistence type="predicted"/>
<dbReference type="Proteomes" id="UP001501295">
    <property type="component" value="Unassembled WGS sequence"/>
</dbReference>
<evidence type="ECO:0000313" key="2">
    <source>
        <dbReference type="Proteomes" id="UP001501295"/>
    </source>
</evidence>
<evidence type="ECO:0000313" key="1">
    <source>
        <dbReference type="EMBL" id="GAA4667712.1"/>
    </source>
</evidence>
<dbReference type="RefSeq" id="WP_345373356.1">
    <property type="nucleotide sequence ID" value="NZ_BAABLM010000001.1"/>
</dbReference>
<comment type="caution">
    <text evidence="1">The sequence shown here is derived from an EMBL/GenBank/DDBJ whole genome shotgun (WGS) entry which is preliminary data.</text>
</comment>
<sequence>MAGSWRTIADEARFTPRFPPVRGADYVVVERVERVELLRQGDAPASPWRELARLTIPPFGLAATTVVETIDPDVAEVPANLLRFAVTFSNPMEEGSAAGHLHLLDESGTELGGSLLGMPPELWDRPHRRLTALVEPGRLKRGLQPNVQAGAPLGEGDVVTLVVDAALRDSTGAELAREARRTFRVGPAVRSRVDPARWELRWPSTPGAPLVVRFDRPLDRALVERCLRVRDGLGHPTLGRSLLQGDARTWVFTPAADPAGTGAGPTAPPAALPHALHVDTTLEDLAGNSVRRVFDRDLGSEADDGIAAAEVVLTRVPICL</sequence>
<gene>
    <name evidence="1" type="ORF">GCM10025780_07530</name>
</gene>
<reference evidence="2" key="1">
    <citation type="journal article" date="2019" name="Int. J. Syst. Evol. Microbiol.">
        <title>The Global Catalogue of Microorganisms (GCM) 10K type strain sequencing project: providing services to taxonomists for standard genome sequencing and annotation.</title>
        <authorList>
            <consortium name="The Broad Institute Genomics Platform"/>
            <consortium name="The Broad Institute Genome Sequencing Center for Infectious Disease"/>
            <person name="Wu L."/>
            <person name="Ma J."/>
        </authorList>
    </citation>
    <scope>NUCLEOTIDE SEQUENCE [LARGE SCALE GENOMIC DNA]</scope>
    <source>
        <strain evidence="2">JCM 18956</strain>
    </source>
</reference>
<name>A0ABP8VMD4_9MICO</name>
<accession>A0ABP8VMD4</accession>